<reference evidence="3 4" key="1">
    <citation type="journal article" date="2018" name="Syst. Appl. Microbiol.">
        <title>Pectobacterium zantedeschiae sp. nov. a new species of a soft rot pathogen isolated from Calla lily (Zantedeschia spp.).</title>
        <authorList>
            <person name="Waleron M."/>
            <person name="Misztak A."/>
            <person name="Waleron M."/>
            <person name="Franczuk M."/>
            <person name="Jonca J."/>
            <person name="Wielgomas B."/>
            <person name="Mikicinski A."/>
            <person name="Popovic T."/>
            <person name="Waleron K."/>
        </authorList>
    </citation>
    <scope>NUCLEOTIDE SEQUENCE [LARGE SCALE GENOMIC DNA]</scope>
    <source>
        <strain evidence="3 4">9M</strain>
    </source>
</reference>
<dbReference type="RefSeq" id="WP_129711351.1">
    <property type="nucleotide sequence ID" value="NZ_JBEHFA010000003.1"/>
</dbReference>
<organism evidence="3 4">
    <name type="scientific">Pectobacterium zantedeschiae</name>
    <dbReference type="NCBI Taxonomy" id="2034769"/>
    <lineage>
        <taxon>Bacteria</taxon>
        <taxon>Pseudomonadati</taxon>
        <taxon>Pseudomonadota</taxon>
        <taxon>Gammaproteobacteria</taxon>
        <taxon>Enterobacterales</taxon>
        <taxon>Pectobacteriaceae</taxon>
        <taxon>Pectobacterium</taxon>
    </lineage>
</organism>
<protein>
    <submittedName>
        <fullName evidence="3">Uncharacterized protein</fullName>
    </submittedName>
</protein>
<name>A0A9X8JJ51_9GAMM</name>
<evidence type="ECO:0000313" key="3">
    <source>
        <dbReference type="EMBL" id="RYC44596.1"/>
    </source>
</evidence>
<evidence type="ECO:0000256" key="2">
    <source>
        <dbReference type="SAM" id="Phobius"/>
    </source>
</evidence>
<proteinExistence type="predicted"/>
<keyword evidence="2" id="KW-0812">Transmembrane</keyword>
<evidence type="ECO:0000256" key="1">
    <source>
        <dbReference type="SAM" id="Coils"/>
    </source>
</evidence>
<sequence length="245" mass="27543">MDILQLIDVFVSKYKDLIGVFFSLISIIVALLTFLIAFLVYRNAKGWIGVHFDKNKVSSALSIRSELFKIKSLRNEVEGFKSLSHKIIHVTNGQLDAIRYQTSHAKLNEDKIAIFNCFNPTIGLLAELIRILRDASASVNYGILGVKDGVVNSNDYINLVRNVERVNIQLNEVNKKLSEALTELMIAQSNVLTYDGASSLNDIKRQNSDGLMRINECLHNVLNIYSDGMENAIEETLDIKIINIL</sequence>
<keyword evidence="4" id="KW-1185">Reference proteome</keyword>
<accession>A0A9X8JJ51</accession>
<feature type="coiled-coil region" evidence="1">
    <location>
        <begin position="156"/>
        <end position="190"/>
    </location>
</feature>
<dbReference type="AlphaFoldDB" id="A0A9X8JJ51"/>
<feature type="transmembrane region" description="Helical" evidence="2">
    <location>
        <begin position="20"/>
        <end position="41"/>
    </location>
</feature>
<evidence type="ECO:0000313" key="4">
    <source>
        <dbReference type="Proteomes" id="UP001138460"/>
    </source>
</evidence>
<comment type="caution">
    <text evidence="3">The sequence shown here is derived from an EMBL/GenBank/DDBJ whole genome shotgun (WGS) entry which is preliminary data.</text>
</comment>
<keyword evidence="2" id="KW-1133">Transmembrane helix</keyword>
<gene>
    <name evidence="3" type="ORF">CLR69_06130</name>
</gene>
<dbReference type="EMBL" id="NWTM01000001">
    <property type="protein sequence ID" value="RYC44596.1"/>
    <property type="molecule type" value="Genomic_DNA"/>
</dbReference>
<keyword evidence="1" id="KW-0175">Coiled coil</keyword>
<dbReference type="Proteomes" id="UP001138460">
    <property type="component" value="Unassembled WGS sequence"/>
</dbReference>
<keyword evidence="2" id="KW-0472">Membrane</keyword>